<dbReference type="EMBL" id="FN668690">
    <property type="protein sequence ID" value="CBK25182.2"/>
    <property type="molecule type" value="Genomic_DNA"/>
</dbReference>
<dbReference type="RefSeq" id="XP_012899230.1">
    <property type="nucleotide sequence ID" value="XM_013043776.1"/>
</dbReference>
<proteinExistence type="predicted"/>
<dbReference type="Proteomes" id="UP000008312">
    <property type="component" value="Unassembled WGS sequence"/>
</dbReference>
<sequence length="124" mass="14092">MQRYLHFQGREAAFDAAGAHASLHGFAPAESRRIRNRIADRREILGSSRSTRSVCLVIRRVPSILRSISCETPPKVTMIPRETPSTGRATNSTQSRDCKIDCDLRFPMLPRFCVSRGAFWRLIF</sequence>
<evidence type="ECO:0000313" key="2">
    <source>
        <dbReference type="Proteomes" id="UP000008312"/>
    </source>
</evidence>
<dbReference type="InParanoid" id="D8MAU3"/>
<accession>D8MAU3</accession>
<gene>
    <name evidence="1" type="ORF">GSBLH_T00004813001</name>
</gene>
<dbReference type="AlphaFoldDB" id="D8MAU3"/>
<organism evidence="1">
    <name type="scientific">Blastocystis hominis</name>
    <dbReference type="NCBI Taxonomy" id="12968"/>
    <lineage>
        <taxon>Eukaryota</taxon>
        <taxon>Sar</taxon>
        <taxon>Stramenopiles</taxon>
        <taxon>Bigyra</taxon>
        <taxon>Opalozoa</taxon>
        <taxon>Opalinata</taxon>
        <taxon>Blastocystidae</taxon>
        <taxon>Blastocystis</taxon>
    </lineage>
</organism>
<dbReference type="GeneID" id="24921815"/>
<keyword evidence="2" id="KW-1185">Reference proteome</keyword>
<name>D8MAU3_BLAHO</name>
<protein>
    <submittedName>
        <fullName evidence="1">Uncharacterized protein</fullName>
    </submittedName>
</protein>
<evidence type="ECO:0000313" key="1">
    <source>
        <dbReference type="EMBL" id="CBK25182.2"/>
    </source>
</evidence>
<reference evidence="1" key="1">
    <citation type="submission" date="2010-02" db="EMBL/GenBank/DDBJ databases">
        <title>Sequencing and annotation of the Blastocystis hominis genome.</title>
        <authorList>
            <person name="Wincker P."/>
        </authorList>
    </citation>
    <scope>NUCLEOTIDE SEQUENCE</scope>
    <source>
        <strain evidence="1">Singapore isolate B</strain>
    </source>
</reference>